<evidence type="ECO:0000256" key="7">
    <source>
        <dbReference type="HAMAP-Rule" id="MF_00295"/>
    </source>
</evidence>
<evidence type="ECO:0000313" key="8">
    <source>
        <dbReference type="EMBL" id="MFC3932295.1"/>
    </source>
</evidence>
<keyword evidence="2 7" id="KW-0028">Amino-acid biosynthesis</keyword>
<feature type="active site" evidence="7">
    <location>
        <position position="237"/>
    </location>
</feature>
<evidence type="ECO:0000256" key="6">
    <source>
        <dbReference type="ARBA" id="ARBA00049043"/>
    </source>
</evidence>
<dbReference type="InterPro" id="IPR005697">
    <property type="entry name" value="HST_MetA"/>
</dbReference>
<gene>
    <name evidence="8" type="primary">metA</name>
    <name evidence="7" type="synonym">metAA</name>
    <name evidence="8" type="ORF">ACFOSE_05845</name>
</gene>
<reference evidence="9" key="1">
    <citation type="journal article" date="2019" name="Int. J. Syst. Evol. Microbiol.">
        <title>The Global Catalogue of Microorganisms (GCM) 10K type strain sequencing project: providing services to taxonomists for standard genome sequencing and annotation.</title>
        <authorList>
            <consortium name="The Broad Institute Genomics Platform"/>
            <consortium name="The Broad Institute Genome Sequencing Center for Infectious Disease"/>
            <person name="Wu L."/>
            <person name="Ma J."/>
        </authorList>
    </citation>
    <scope>NUCLEOTIDE SEQUENCE [LARGE SCALE GENOMIC DNA]</scope>
    <source>
        <strain evidence="9">CCUG 58728</strain>
    </source>
</reference>
<dbReference type="InterPro" id="IPR029062">
    <property type="entry name" value="Class_I_gatase-like"/>
</dbReference>
<dbReference type="HAMAP" id="MF_00295">
    <property type="entry name" value="MetA_acyltransf"/>
    <property type="match status" value="1"/>
</dbReference>
<keyword evidence="1 7" id="KW-0963">Cytoplasm</keyword>
<evidence type="ECO:0000313" key="9">
    <source>
        <dbReference type="Proteomes" id="UP001595901"/>
    </source>
</evidence>
<evidence type="ECO:0000256" key="4">
    <source>
        <dbReference type="ARBA" id="ARBA00023167"/>
    </source>
</evidence>
<dbReference type="EMBL" id="JBHSAC010000050">
    <property type="protein sequence ID" value="MFC3932295.1"/>
    <property type="molecule type" value="Genomic_DNA"/>
</dbReference>
<feature type="binding site" evidence="7">
    <location>
        <position position="249"/>
    </location>
    <ligand>
        <name>substrate</name>
    </ligand>
</feature>
<dbReference type="PANTHER" id="PTHR20919">
    <property type="entry name" value="HOMOSERINE O-SUCCINYLTRANSFERASE"/>
    <property type="match status" value="1"/>
</dbReference>
<accession>A0ABV8D1B0</accession>
<dbReference type="PANTHER" id="PTHR20919:SF0">
    <property type="entry name" value="HOMOSERINE O-SUCCINYLTRANSFERASE"/>
    <property type="match status" value="1"/>
</dbReference>
<keyword evidence="9" id="KW-1185">Reference proteome</keyword>
<dbReference type="PIRSF" id="PIRSF000450">
    <property type="entry name" value="H_ser_succinyltr"/>
    <property type="match status" value="1"/>
</dbReference>
<evidence type="ECO:0000256" key="2">
    <source>
        <dbReference type="ARBA" id="ARBA00022605"/>
    </source>
</evidence>
<dbReference type="InterPro" id="IPR033752">
    <property type="entry name" value="MetA_family"/>
</dbReference>
<comment type="subcellular location">
    <subcellularLocation>
        <location evidence="7">Cytoplasm</location>
    </subcellularLocation>
</comment>
<keyword evidence="5 7" id="KW-0012">Acyltransferase</keyword>
<dbReference type="NCBIfam" id="TIGR01001">
    <property type="entry name" value="metA"/>
    <property type="match status" value="1"/>
</dbReference>
<keyword evidence="3 7" id="KW-0808">Transferase</keyword>
<evidence type="ECO:0000256" key="1">
    <source>
        <dbReference type="ARBA" id="ARBA00022490"/>
    </source>
</evidence>
<dbReference type="EC" id="2.3.1.31" evidence="7"/>
<dbReference type="CDD" id="cd03131">
    <property type="entry name" value="GATase1_HTS"/>
    <property type="match status" value="1"/>
</dbReference>
<evidence type="ECO:0000256" key="5">
    <source>
        <dbReference type="ARBA" id="ARBA00023315"/>
    </source>
</evidence>
<dbReference type="SUPFAM" id="SSF52317">
    <property type="entry name" value="Class I glutamine amidotransferase-like"/>
    <property type="match status" value="1"/>
</dbReference>
<keyword evidence="4 7" id="KW-0486">Methionine biosynthesis</keyword>
<sequence length="314" mass="36881">MPITLDKKLPAVDILNNENIFVMDDKRASNQDIRPIEVLIVNLMPTKEATETQLLRYLSNTPLQINVDFLYMATHESKNTRPEHLQTFYKTFEDIKDKYYDGLIITGAPVEKLPFDEVDYWEELSQIFDWKHNHVYSTLHLCWGAQAGLYYKYGIDKVKIGYKLSGVYSQKVVERLSPLMRSFDDFFLSPHSRHTEVLESDILNRTNLQILAKGDQVGLSILSSRDMREVYSFGHLEYDRDTLGKEYLRDSKLNKKTAIPVNYFPKDDPEQEPELRWSLAASTFFTNWLNYAVYQETPYRLEDLERDSSYYGYL</sequence>
<comment type="function">
    <text evidence="7">Transfers an acetyl group from acetyl-CoA to L-homoserine, forming acetyl-L-homoserine.</text>
</comment>
<evidence type="ECO:0000256" key="3">
    <source>
        <dbReference type="ARBA" id="ARBA00022679"/>
    </source>
</evidence>
<comment type="caution">
    <text evidence="8">The sequence shown here is derived from an EMBL/GenBank/DDBJ whole genome shotgun (WGS) entry which is preliminary data.</text>
</comment>
<feature type="active site" description="Proton acceptor" evidence="7">
    <location>
        <position position="235"/>
    </location>
</feature>
<feature type="binding site" evidence="7">
    <location>
        <position position="163"/>
    </location>
    <ligand>
        <name>substrate</name>
    </ligand>
</feature>
<comment type="catalytic activity">
    <reaction evidence="6 7">
        <text>L-homoserine + acetyl-CoA = O-acetyl-L-homoserine + CoA</text>
        <dbReference type="Rhea" id="RHEA:13701"/>
        <dbReference type="ChEBI" id="CHEBI:57287"/>
        <dbReference type="ChEBI" id="CHEBI:57288"/>
        <dbReference type="ChEBI" id="CHEBI:57476"/>
        <dbReference type="ChEBI" id="CHEBI:57716"/>
        <dbReference type="EC" id="2.3.1.31"/>
    </reaction>
</comment>
<feature type="site" description="Important for acyl-CoA specificity" evidence="7">
    <location>
        <position position="111"/>
    </location>
</feature>
<dbReference type="GO" id="GO:0008899">
    <property type="term" value="F:homoserine O-succinyltransferase activity"/>
    <property type="evidence" value="ECO:0007669"/>
    <property type="project" value="UniProtKB-EC"/>
</dbReference>
<name>A0ABV8D1B0_9STRE</name>
<feature type="active site" description="Acyl-thioester intermediate" evidence="7">
    <location>
        <position position="142"/>
    </location>
</feature>
<proteinExistence type="inferred from homology"/>
<organism evidence="8 9">
    <name type="scientific">Streptococcus dentapri</name>
    <dbReference type="NCBI Taxonomy" id="573564"/>
    <lineage>
        <taxon>Bacteria</taxon>
        <taxon>Bacillati</taxon>
        <taxon>Bacillota</taxon>
        <taxon>Bacilli</taxon>
        <taxon>Lactobacillales</taxon>
        <taxon>Streptococcaceae</taxon>
        <taxon>Streptococcus</taxon>
    </lineage>
</organism>
<comment type="caution">
    <text evidence="7">Lacks conserved residue(s) required for the propagation of feature annotation.</text>
</comment>
<comment type="pathway">
    <text evidence="7">Amino-acid biosynthesis; L-methionine biosynthesis via de novo pathway; O-acetyl-L-homoserine from L-homoserine: step 1/1.</text>
</comment>
<dbReference type="RefSeq" id="WP_380431593.1">
    <property type="nucleotide sequence ID" value="NZ_JBHSAC010000050.1"/>
</dbReference>
<comment type="similarity">
    <text evidence="7">Belongs to the MetA family.</text>
</comment>
<protein>
    <recommendedName>
        <fullName evidence="7">Homoserine O-acetyltransferase</fullName>
        <shortName evidence="7">HAT</shortName>
        <ecNumber evidence="7">2.3.1.31</ecNumber>
    </recommendedName>
    <alternativeName>
        <fullName evidence="7">Homoserine transacetylase</fullName>
        <shortName evidence="7">HTA</shortName>
    </alternativeName>
</protein>
<feature type="binding site" evidence="7">
    <location>
        <position position="192"/>
    </location>
    <ligand>
        <name>substrate</name>
    </ligand>
</feature>
<dbReference type="Pfam" id="PF04204">
    <property type="entry name" value="HTS"/>
    <property type="match status" value="1"/>
</dbReference>
<feature type="site" description="Important for substrate specificity" evidence="7">
    <location>
        <position position="192"/>
    </location>
</feature>
<dbReference type="Proteomes" id="UP001595901">
    <property type="component" value="Unassembled WGS sequence"/>
</dbReference>
<dbReference type="Gene3D" id="3.40.50.880">
    <property type="match status" value="1"/>
</dbReference>